<evidence type="ECO:0000313" key="10">
    <source>
        <dbReference type="EMBL" id="HIV00828.1"/>
    </source>
</evidence>
<evidence type="ECO:0000256" key="1">
    <source>
        <dbReference type="ARBA" id="ARBA00004202"/>
    </source>
</evidence>
<dbReference type="InterPro" id="IPR003439">
    <property type="entry name" value="ABC_transporter-like_ATP-bd"/>
</dbReference>
<dbReference type="GO" id="GO:0043190">
    <property type="term" value="C:ATP-binding cassette (ABC) transporter complex"/>
    <property type="evidence" value="ECO:0007669"/>
    <property type="project" value="TreeGrafter"/>
</dbReference>
<evidence type="ECO:0000256" key="4">
    <source>
        <dbReference type="ARBA" id="ARBA00022741"/>
    </source>
</evidence>
<keyword evidence="6" id="KW-1278">Translocase</keyword>
<dbReference type="PANTHER" id="PTHR43553:SF27">
    <property type="entry name" value="ENERGY-COUPLING FACTOR TRANSPORTER ATP-BINDING PROTEIN ECFA2"/>
    <property type="match status" value="1"/>
</dbReference>
<evidence type="ECO:0000259" key="9">
    <source>
        <dbReference type="PROSITE" id="PS50893"/>
    </source>
</evidence>
<dbReference type="PROSITE" id="PS00211">
    <property type="entry name" value="ABC_TRANSPORTER_1"/>
    <property type="match status" value="1"/>
</dbReference>
<dbReference type="Proteomes" id="UP000886891">
    <property type="component" value="Unassembled WGS sequence"/>
</dbReference>
<dbReference type="SMART" id="SM00382">
    <property type="entry name" value="AAA"/>
    <property type="match status" value="1"/>
</dbReference>
<dbReference type="PROSITE" id="PS50893">
    <property type="entry name" value="ABC_TRANSPORTER_2"/>
    <property type="match status" value="1"/>
</dbReference>
<dbReference type="InterPro" id="IPR003593">
    <property type="entry name" value="AAA+_ATPase"/>
</dbReference>
<evidence type="ECO:0000313" key="11">
    <source>
        <dbReference type="Proteomes" id="UP000886891"/>
    </source>
</evidence>
<keyword evidence="3 8" id="KW-1003">Cell membrane</keyword>
<evidence type="ECO:0000256" key="8">
    <source>
        <dbReference type="RuleBase" id="RU365104"/>
    </source>
</evidence>
<dbReference type="AlphaFoldDB" id="A0A9D1NE48"/>
<proteinExistence type="inferred from homology"/>
<name>A0A9D1NE48_9FIRM</name>
<comment type="function">
    <text evidence="8">ATP-binding (A) component of a common energy-coupling factor (ECF) ABC-transporter complex.</text>
</comment>
<dbReference type="InterPro" id="IPR030946">
    <property type="entry name" value="EcfA2"/>
</dbReference>
<keyword evidence="5 8" id="KW-0067">ATP-binding</keyword>
<sequence>MSIVVKNLSYTYSPKTPYEKQALYDVSFRINKGETVGVIGSTGSGKSTLSQHLNALIRMQNGEAEVYGIDLKAKRPDLKKLRATVGMLFQYPEYQLFEDTVLKDVAFGPQNFGKSKEEAYALAQEALEAVGLGDPAIAQKSPFELSGGQKRRAAIAGVIACKPKVLILDEPTAGLDPAGKKEILELIERLKQSFVEIVIMVSHNMDEIAKYCDRVLVLSEGRLVADSVPRELFSNPANLEGTGLKLPHAANVSYALRQRFEGFPVALTAEELADAIATRLGGGCHE</sequence>
<comment type="similarity">
    <text evidence="8">Belongs to the ABC transporter superfamily. Energy-coupling factor EcfA family.</text>
</comment>
<protein>
    <recommendedName>
        <fullName evidence="8">Energy-coupling factor transporter ATP-binding protein EcfA2</fullName>
        <ecNumber evidence="8">7.-.-.-</ecNumber>
    </recommendedName>
</protein>
<dbReference type="GO" id="GO:0016887">
    <property type="term" value="F:ATP hydrolysis activity"/>
    <property type="evidence" value="ECO:0007669"/>
    <property type="project" value="InterPro"/>
</dbReference>
<organism evidence="10 11">
    <name type="scientific">Candidatus Stercoripulliclostridium merdipullorum</name>
    <dbReference type="NCBI Taxonomy" id="2840952"/>
    <lineage>
        <taxon>Bacteria</taxon>
        <taxon>Bacillati</taxon>
        <taxon>Bacillota</taxon>
        <taxon>Clostridia</taxon>
        <taxon>Eubacteriales</taxon>
        <taxon>Candidatus Stercoripulliclostridium</taxon>
    </lineage>
</organism>
<evidence type="ECO:0000256" key="5">
    <source>
        <dbReference type="ARBA" id="ARBA00022840"/>
    </source>
</evidence>
<dbReference type="FunFam" id="3.40.50.300:FF:000224">
    <property type="entry name" value="Energy-coupling factor transporter ATP-binding protein EcfA"/>
    <property type="match status" value="1"/>
</dbReference>
<dbReference type="Gene3D" id="3.40.50.300">
    <property type="entry name" value="P-loop containing nucleotide triphosphate hydrolases"/>
    <property type="match status" value="1"/>
</dbReference>
<comment type="subcellular location">
    <subcellularLocation>
        <location evidence="1 8">Cell membrane</location>
        <topology evidence="1 8">Peripheral membrane protein</topology>
    </subcellularLocation>
</comment>
<dbReference type="GO" id="GO:0042626">
    <property type="term" value="F:ATPase-coupled transmembrane transporter activity"/>
    <property type="evidence" value="ECO:0007669"/>
    <property type="project" value="TreeGrafter"/>
</dbReference>
<dbReference type="EMBL" id="DVOH01000057">
    <property type="protein sequence ID" value="HIV00828.1"/>
    <property type="molecule type" value="Genomic_DNA"/>
</dbReference>
<keyword evidence="7 8" id="KW-0472">Membrane</keyword>
<dbReference type="SUPFAM" id="SSF52540">
    <property type="entry name" value="P-loop containing nucleoside triphosphate hydrolases"/>
    <property type="match status" value="1"/>
</dbReference>
<dbReference type="GO" id="GO:0005524">
    <property type="term" value="F:ATP binding"/>
    <property type="evidence" value="ECO:0007669"/>
    <property type="project" value="UniProtKB-UniRule"/>
</dbReference>
<gene>
    <name evidence="10" type="ORF">IAB14_06930</name>
</gene>
<keyword evidence="4 8" id="KW-0547">Nucleotide-binding</keyword>
<evidence type="ECO:0000256" key="7">
    <source>
        <dbReference type="ARBA" id="ARBA00023136"/>
    </source>
</evidence>
<evidence type="ECO:0000256" key="2">
    <source>
        <dbReference type="ARBA" id="ARBA00022448"/>
    </source>
</evidence>
<keyword evidence="2 8" id="KW-0813">Transport</keyword>
<dbReference type="Pfam" id="PF00005">
    <property type="entry name" value="ABC_tran"/>
    <property type="match status" value="1"/>
</dbReference>
<accession>A0A9D1NE48</accession>
<dbReference type="EC" id="7.-.-.-" evidence="8"/>
<evidence type="ECO:0000256" key="6">
    <source>
        <dbReference type="ARBA" id="ARBA00022967"/>
    </source>
</evidence>
<dbReference type="InterPro" id="IPR015856">
    <property type="entry name" value="ABC_transpr_CbiO/EcfA_su"/>
</dbReference>
<dbReference type="InterPro" id="IPR017871">
    <property type="entry name" value="ABC_transporter-like_CS"/>
</dbReference>
<comment type="caution">
    <text evidence="10">The sequence shown here is derived from an EMBL/GenBank/DDBJ whole genome shotgun (WGS) entry which is preliminary data.</text>
</comment>
<reference evidence="10" key="1">
    <citation type="submission" date="2020-10" db="EMBL/GenBank/DDBJ databases">
        <authorList>
            <person name="Gilroy R."/>
        </authorList>
    </citation>
    <scope>NUCLEOTIDE SEQUENCE</scope>
    <source>
        <strain evidence="10">23406</strain>
    </source>
</reference>
<dbReference type="PANTHER" id="PTHR43553">
    <property type="entry name" value="HEAVY METAL TRANSPORTER"/>
    <property type="match status" value="1"/>
</dbReference>
<comment type="subunit">
    <text evidence="8">Forms a stable energy-coupling factor (ECF) transporter complex composed of 2 membrane-embedded substrate-binding proteins (S component), 2 ATP-binding proteins (A component) and 2 transmembrane proteins (T component).</text>
</comment>
<dbReference type="InterPro" id="IPR027417">
    <property type="entry name" value="P-loop_NTPase"/>
</dbReference>
<evidence type="ECO:0000256" key="3">
    <source>
        <dbReference type="ARBA" id="ARBA00022475"/>
    </source>
</evidence>
<dbReference type="NCBIfam" id="TIGR04521">
    <property type="entry name" value="ECF_ATPase_2"/>
    <property type="match status" value="1"/>
</dbReference>
<feature type="domain" description="ABC transporter" evidence="9">
    <location>
        <begin position="3"/>
        <end position="245"/>
    </location>
</feature>
<dbReference type="InterPro" id="IPR050095">
    <property type="entry name" value="ECF_ABC_transporter_ATP-bd"/>
</dbReference>
<dbReference type="CDD" id="cd03225">
    <property type="entry name" value="ABC_cobalt_CbiO_domain1"/>
    <property type="match status" value="1"/>
</dbReference>
<reference evidence="10" key="2">
    <citation type="journal article" date="2021" name="PeerJ">
        <title>Extensive microbial diversity within the chicken gut microbiome revealed by metagenomics and culture.</title>
        <authorList>
            <person name="Gilroy R."/>
            <person name="Ravi A."/>
            <person name="Getino M."/>
            <person name="Pursley I."/>
            <person name="Horton D.L."/>
            <person name="Alikhan N.F."/>
            <person name="Baker D."/>
            <person name="Gharbi K."/>
            <person name="Hall N."/>
            <person name="Watson M."/>
            <person name="Adriaenssens E.M."/>
            <person name="Foster-Nyarko E."/>
            <person name="Jarju S."/>
            <person name="Secka A."/>
            <person name="Antonio M."/>
            <person name="Oren A."/>
            <person name="Chaudhuri R.R."/>
            <person name="La Ragione R."/>
            <person name="Hildebrand F."/>
            <person name="Pallen M.J."/>
        </authorList>
    </citation>
    <scope>NUCLEOTIDE SEQUENCE</scope>
    <source>
        <strain evidence="10">23406</strain>
    </source>
</reference>